<accession>A0AAD3NN09</accession>
<dbReference type="EMBL" id="BSEH01000022">
    <property type="protein sequence ID" value="GLJ56539.1"/>
    <property type="molecule type" value="Genomic_DNA"/>
</dbReference>
<dbReference type="PANTHER" id="PTHR33642:SF5">
    <property type="entry name" value="MATURASE"/>
    <property type="match status" value="1"/>
</dbReference>
<dbReference type="InterPro" id="IPR024937">
    <property type="entry name" value="Domain_X"/>
</dbReference>
<evidence type="ECO:0000313" key="3">
    <source>
        <dbReference type="EMBL" id="GLJ56539.1"/>
    </source>
</evidence>
<proteinExistence type="predicted"/>
<feature type="region of interest" description="Disordered" evidence="1">
    <location>
        <begin position="453"/>
        <end position="519"/>
    </location>
</feature>
<feature type="compositionally biased region" description="Pro residues" evidence="1">
    <location>
        <begin position="501"/>
        <end position="512"/>
    </location>
</feature>
<dbReference type="PANTHER" id="PTHR33642">
    <property type="entry name" value="COX1/OXI3 INTRON 1 PROTEIN-RELATED"/>
    <property type="match status" value="1"/>
</dbReference>
<protein>
    <recommendedName>
        <fullName evidence="2">Domain X domain-containing protein</fullName>
    </recommendedName>
</protein>
<evidence type="ECO:0000256" key="1">
    <source>
        <dbReference type="SAM" id="MobiDB-lite"/>
    </source>
</evidence>
<dbReference type="Pfam" id="PF01348">
    <property type="entry name" value="Intron_maturas2"/>
    <property type="match status" value="1"/>
</dbReference>
<name>A0AAD3NN09_CRYJA</name>
<dbReference type="GO" id="GO:0003964">
    <property type="term" value="F:RNA-directed DNA polymerase activity"/>
    <property type="evidence" value="ECO:0007669"/>
    <property type="project" value="TreeGrafter"/>
</dbReference>
<dbReference type="GO" id="GO:0006315">
    <property type="term" value="P:homing of group II introns"/>
    <property type="evidence" value="ECO:0007669"/>
    <property type="project" value="TreeGrafter"/>
</dbReference>
<sequence>MRAVPESIYDPEFLDTSHFRPGRGCHSALIRIRKEWGYSNWFLEFGISKCFHTIDRHRLIPILKEEIDGGAGKNSLFFRPIHKRGPLSNLSIVGAGPLLSIGQRESTRPPTPTPTPAPTPTPILRGGGGGPLPLYCGRGGRGGGPLSTLSIVGGGSRPVGRGDRGPSTDRERGIGHRPSSVLLSALLGNIYLHKLDQEIERIQQKHEIPIVQITKLVPSDHPDDRYALNRRKALDRELNRRREALAFLQAGVSDGEPLVRPSPPYPNLGAWEDEGPKDLDRQGERFATLTPRPPRPIALSIEGVPPPTPPFYSPFYSGGVDSLDSCPRPVGRVLSRWPIDSRGPRGGAFLSIGVPRSIALSIAILERWGVPPTMDRVDSVPKGPRFLQQKSDSLLFNYAPFTHENPPIVPTLLPYSSRLINKNSSWEALYLPPNSHPYWSVECPIGGPRLRNQSSGSLSLTPLPIALGGPPPGVGGRRRGRLDLDSSDSCPRSPRPNQTQPTPPTPTPPPTPILRGGGGGPLPLYCIGGGGGREPPQYPQPTRAIDGPPPQYGGRVAMDSLDSWVGGLNSCGGGRYYSMDSGGPEGIRIRYARYADDFSPGIVGTVELLRGIQKRITHFLQSGLNSSSSGFTTIAARSTVEFPGTVIREGATLYSRHSTAQRPNSNSWRELEKRRRAKHRIHLTASHLRSAIHSKLEDLGRSIPIQRLCRRSEQLTRLLDQRRVGHRSTSGPVVGPLPPRPIALSIEGVSPPTIDRLDMDSSDSWVGGLNSCGGAPYYSMVAIERALLYKGGRPGGRERPPHPPYSSYSLDSSIGRVLSRWPIDSRGGFLSIGVPRPIDREHKCPTGRVLSRWPIDSRGGPIGRSHSRSAVSGSELTAGKSAHQESSKTQIKAPVRKILQRLRDRGIISRRRAWPTHVACLTNVGDEDIVNRFAGVAISPLSHYRCRDNFYQVRTIVDYQIRWSAIFTPAHKHKSSARKIIPEYSRDLHIVNGGKTLAESPNSIELRKLGPLTSEDLDYLDTEHAYKTSYQVYIRYA</sequence>
<feature type="compositionally biased region" description="Gly residues" evidence="1">
    <location>
        <begin position="125"/>
        <end position="145"/>
    </location>
</feature>
<feature type="compositionally biased region" description="Pro residues" evidence="1">
    <location>
        <begin position="109"/>
        <end position="121"/>
    </location>
</feature>
<feature type="region of interest" description="Disordered" evidence="1">
    <location>
        <begin position="854"/>
        <end position="890"/>
    </location>
</feature>
<feature type="region of interest" description="Disordered" evidence="1">
    <location>
        <begin position="102"/>
        <end position="176"/>
    </location>
</feature>
<dbReference type="AlphaFoldDB" id="A0AAD3NN09"/>
<reference evidence="3" key="1">
    <citation type="submission" date="2022-12" db="EMBL/GenBank/DDBJ databases">
        <title>Chromosome-Level Genome Assembly of Japanese Cedar (Cryptomeriajaponica D. Don).</title>
        <authorList>
            <person name="Fujino T."/>
            <person name="Yamaguchi K."/>
            <person name="Yokoyama T."/>
            <person name="Hamanaka T."/>
            <person name="Harazono Y."/>
            <person name="Kamada H."/>
            <person name="Kobayashi W."/>
            <person name="Ujino-Ihara T."/>
            <person name="Uchiyama K."/>
            <person name="Matsumoto A."/>
            <person name="Izuno A."/>
            <person name="Tsumura Y."/>
            <person name="Toyoda A."/>
            <person name="Shigenobu S."/>
            <person name="Moriguchi Y."/>
            <person name="Ueno S."/>
            <person name="Kasahara M."/>
        </authorList>
    </citation>
    <scope>NUCLEOTIDE SEQUENCE</scope>
</reference>
<dbReference type="GO" id="GO:0090615">
    <property type="term" value="P:mitochondrial mRNA processing"/>
    <property type="evidence" value="ECO:0007669"/>
    <property type="project" value="TreeGrafter"/>
</dbReference>
<evidence type="ECO:0000313" key="4">
    <source>
        <dbReference type="Proteomes" id="UP001234787"/>
    </source>
</evidence>
<dbReference type="GO" id="GO:0005739">
    <property type="term" value="C:mitochondrion"/>
    <property type="evidence" value="ECO:0007669"/>
    <property type="project" value="TreeGrafter"/>
</dbReference>
<dbReference type="Proteomes" id="UP001234787">
    <property type="component" value="Unassembled WGS sequence"/>
</dbReference>
<comment type="caution">
    <text evidence="3">The sequence shown here is derived from an EMBL/GenBank/DDBJ whole genome shotgun (WGS) entry which is preliminary data.</text>
</comment>
<feature type="compositionally biased region" description="Low complexity" evidence="1">
    <location>
        <begin position="487"/>
        <end position="500"/>
    </location>
</feature>
<feature type="compositionally biased region" description="Basic and acidic residues" evidence="1">
    <location>
        <begin position="160"/>
        <end position="174"/>
    </location>
</feature>
<gene>
    <name evidence="3" type="ORF">SUGI_1227150</name>
</gene>
<evidence type="ECO:0000259" key="2">
    <source>
        <dbReference type="Pfam" id="PF01348"/>
    </source>
</evidence>
<feature type="domain" description="Domain X" evidence="2">
    <location>
        <begin position="888"/>
        <end position="982"/>
    </location>
</feature>
<organism evidence="3 4">
    <name type="scientific">Cryptomeria japonica</name>
    <name type="common">Japanese cedar</name>
    <name type="synonym">Cupressus japonica</name>
    <dbReference type="NCBI Taxonomy" id="3369"/>
    <lineage>
        <taxon>Eukaryota</taxon>
        <taxon>Viridiplantae</taxon>
        <taxon>Streptophyta</taxon>
        <taxon>Embryophyta</taxon>
        <taxon>Tracheophyta</taxon>
        <taxon>Spermatophyta</taxon>
        <taxon>Pinopsida</taxon>
        <taxon>Pinidae</taxon>
        <taxon>Conifers II</taxon>
        <taxon>Cupressales</taxon>
        <taxon>Cupressaceae</taxon>
        <taxon>Cryptomeria</taxon>
    </lineage>
</organism>
<keyword evidence="4" id="KW-1185">Reference proteome</keyword>